<dbReference type="GO" id="GO:0015074">
    <property type="term" value="P:DNA integration"/>
    <property type="evidence" value="ECO:0007669"/>
    <property type="project" value="InterPro"/>
</dbReference>
<feature type="domain" description="Integrase catalytic" evidence="1">
    <location>
        <begin position="126"/>
        <end position="291"/>
    </location>
</feature>
<dbReference type="InterPro" id="IPR025948">
    <property type="entry name" value="HTH-like_dom"/>
</dbReference>
<keyword evidence="3" id="KW-0614">Plasmid</keyword>
<dbReference type="AlphaFoldDB" id="A0A2L2LMT1"/>
<geneLocation type="plasmid" evidence="4">
    <name>pat1d1609b</name>
</geneLocation>
<dbReference type="PANTHER" id="PTHR46889">
    <property type="entry name" value="TRANSPOSASE INSF FOR INSERTION SEQUENCE IS3B-RELATED"/>
    <property type="match status" value="1"/>
</dbReference>
<organism evidence="3 4">
    <name type="scientific">Agrobacterium tumefaciens</name>
    <dbReference type="NCBI Taxonomy" id="358"/>
    <lineage>
        <taxon>Bacteria</taxon>
        <taxon>Pseudomonadati</taxon>
        <taxon>Pseudomonadota</taxon>
        <taxon>Alphaproteobacteria</taxon>
        <taxon>Hyphomicrobiales</taxon>
        <taxon>Rhizobiaceae</taxon>
        <taxon>Rhizobium/Agrobacterium group</taxon>
        <taxon>Agrobacterium</taxon>
        <taxon>Agrobacterium tumefaciens complex</taxon>
    </lineage>
</organism>
<dbReference type="InterPro" id="IPR001584">
    <property type="entry name" value="Integrase_cat-core"/>
</dbReference>
<dbReference type="InterPro" id="IPR012337">
    <property type="entry name" value="RNaseH-like_sf"/>
</dbReference>
<proteinExistence type="predicted"/>
<dbReference type="PROSITE" id="PS50994">
    <property type="entry name" value="INTEGRASE"/>
    <property type="match status" value="1"/>
</dbReference>
<gene>
    <name evidence="2" type="ORF">At1D1609_47130</name>
    <name evidence="3" type="ORF">At1D1609_56100</name>
</gene>
<evidence type="ECO:0000313" key="3">
    <source>
        <dbReference type="EMBL" id="AVH45643.1"/>
    </source>
</evidence>
<dbReference type="PANTHER" id="PTHR46889:SF4">
    <property type="entry name" value="TRANSPOSASE INSO FOR INSERTION SEQUENCE ELEMENT IS911B-RELATED"/>
    <property type="match status" value="1"/>
</dbReference>
<name>A0A2L2LMT1_AGRTU</name>
<dbReference type="Pfam" id="PF00665">
    <property type="entry name" value="rve"/>
    <property type="match status" value="1"/>
</dbReference>
<dbReference type="Proteomes" id="UP000237717">
    <property type="component" value="Chromosome II"/>
</dbReference>
<dbReference type="EMBL" id="CP026928">
    <property type="protein sequence ID" value="AVH45643.1"/>
    <property type="molecule type" value="Genomic_DNA"/>
</dbReference>
<dbReference type="GO" id="GO:0003676">
    <property type="term" value="F:nucleic acid binding"/>
    <property type="evidence" value="ECO:0007669"/>
    <property type="project" value="InterPro"/>
</dbReference>
<dbReference type="NCBIfam" id="NF033516">
    <property type="entry name" value="transpos_IS3"/>
    <property type="match status" value="1"/>
</dbReference>
<evidence type="ECO:0000313" key="2">
    <source>
        <dbReference type="EMBL" id="AVH44754.1"/>
    </source>
</evidence>
<dbReference type="InterPro" id="IPR050900">
    <property type="entry name" value="Transposase_IS3/IS150/IS904"/>
</dbReference>
<dbReference type="Pfam" id="PF13276">
    <property type="entry name" value="HTH_21"/>
    <property type="match status" value="1"/>
</dbReference>
<dbReference type="InterPro" id="IPR036397">
    <property type="entry name" value="RNaseH_sf"/>
</dbReference>
<protein>
    <submittedName>
        <fullName evidence="3">Transposase</fullName>
    </submittedName>
</protein>
<dbReference type="SUPFAM" id="SSF53098">
    <property type="entry name" value="Ribonuclease H-like"/>
    <property type="match status" value="1"/>
</dbReference>
<dbReference type="EMBL" id="CP026925">
    <property type="protein sequence ID" value="AVH44754.1"/>
    <property type="molecule type" value="Genomic_DNA"/>
</dbReference>
<evidence type="ECO:0000259" key="1">
    <source>
        <dbReference type="PROSITE" id="PS50994"/>
    </source>
</evidence>
<sequence length="301" mass="34369">MISFIDEHRTVLGVEPICRLLPIAPSTYYEVVAKRTDVDRLSARARRDMAMKVEIRRVFNENFQVYGVRKVWRQLQREGHDIARCTVARLMRMMGLQGIIRGKPVKTTVPDKAAPCPLDRVNRQFRAPAPNMLWLSDFTYVATWQGFVYVAFVIDAFARRIVGWRASRTAQAGFVLDALDQALHDRRPVHRGGLIHHSDRGVQYVSIKYSERLAEAGIEPSVGSVGDSYDNALAETINGLYKAEVIHRRGPWRNFEAVEFATLEWVDWFNNRRLLEPIGNIPPAEAEERYYAMLDAPALAA</sequence>
<reference evidence="3 4" key="1">
    <citation type="submission" date="2018-02" db="EMBL/GenBank/DDBJ databases">
        <title>Complete genome sequence of Agrobacterium tumefaciens 1D1609.</title>
        <authorList>
            <person name="Cho S.-T."/>
            <person name="Haryono M."/>
            <person name="Chang H.-H."/>
            <person name="Santos M.N."/>
            <person name="Lai E.-M."/>
            <person name="Kuo C.-H."/>
        </authorList>
    </citation>
    <scope>NUCLEOTIDE SEQUENCE [LARGE SCALE GENOMIC DNA]</scope>
    <source>
        <strain evidence="3 4">1D1609</strain>
        <plasmid evidence="3">pAt1D1609b</plasmid>
        <plasmid evidence="4">Plasmid pat1d1609b</plasmid>
    </source>
</reference>
<accession>A0A2L2LMT1</accession>
<dbReference type="Proteomes" id="UP000237717">
    <property type="component" value="Plasmid pAt1D1609b"/>
</dbReference>
<dbReference type="InterPro" id="IPR048020">
    <property type="entry name" value="Transpos_IS3"/>
</dbReference>
<geneLocation type="plasmid" evidence="3">
    <name>pAt1D1609b</name>
</geneLocation>
<dbReference type="Gene3D" id="3.30.420.10">
    <property type="entry name" value="Ribonuclease H-like superfamily/Ribonuclease H"/>
    <property type="match status" value="1"/>
</dbReference>
<evidence type="ECO:0000313" key="4">
    <source>
        <dbReference type="Proteomes" id="UP000237717"/>
    </source>
</evidence>